<accession>A0A9W8W9Z5</accession>
<dbReference type="Proteomes" id="UP001140502">
    <property type="component" value="Unassembled WGS sequence"/>
</dbReference>
<dbReference type="PRINTS" id="PR00080">
    <property type="entry name" value="SDRFAMILY"/>
</dbReference>
<name>A0A9W8W9Z5_9HYPO</name>
<dbReference type="OrthoDB" id="1888931at2759"/>
<evidence type="ECO:0000256" key="5">
    <source>
        <dbReference type="SAM" id="MobiDB-lite"/>
    </source>
</evidence>
<dbReference type="AlphaFoldDB" id="A0A9W8W9Z5"/>
<dbReference type="SUPFAM" id="SSF51735">
    <property type="entry name" value="NAD(P)-binding Rossmann-fold domains"/>
    <property type="match status" value="1"/>
</dbReference>
<sequence>MSMSTQDAATVRDGFPRPFPNTPNNVLEQLRLDGKVVVVTGAAGGIGFAVAEAMAEAGANVAFWYNSCVSLSGPFLYHRRLTLGSNETAIEKAETLAKEHNITTRPYKVDVSDSDQVLSTIAKVVEDFGRIDVFVANAGMAISKPILEQTLDEYRKQMSVNVDGVVFSAKHVGEVFRRQGFGNLIITSSMSGHIVNVPTDQPVYNASKAFVTHFGKSIAREWREFARVNIVSPGFFDTNMGASPEGLNEAYRMSVFGRQGHVKEIKGLYLYLASDASTYMTGSDLIIDGGYVLP</sequence>
<evidence type="ECO:0000256" key="4">
    <source>
        <dbReference type="RuleBase" id="RU000363"/>
    </source>
</evidence>
<dbReference type="InterPro" id="IPR036291">
    <property type="entry name" value="NAD(P)-bd_dom_sf"/>
</dbReference>
<dbReference type="FunFam" id="3.40.50.720:FF:000084">
    <property type="entry name" value="Short-chain dehydrogenase reductase"/>
    <property type="match status" value="1"/>
</dbReference>
<dbReference type="Pfam" id="PF13561">
    <property type="entry name" value="adh_short_C2"/>
    <property type="match status" value="1"/>
</dbReference>
<dbReference type="GO" id="GO:0016616">
    <property type="term" value="F:oxidoreductase activity, acting on the CH-OH group of donors, NAD or NADP as acceptor"/>
    <property type="evidence" value="ECO:0007669"/>
    <property type="project" value="UniProtKB-ARBA"/>
</dbReference>
<dbReference type="PROSITE" id="PS00061">
    <property type="entry name" value="ADH_SHORT"/>
    <property type="match status" value="1"/>
</dbReference>
<reference evidence="6" key="1">
    <citation type="submission" date="2022-10" db="EMBL/GenBank/DDBJ databases">
        <title>Tapping the CABI collections for fungal endophytes: first genome assemblies for Collariella, Neodidymelliopsis, Ascochyta clinopodiicola, Didymella pomorum, Didymosphaeria variabile, Neocosmospora piperis and Neocucurbitaria cava.</title>
        <authorList>
            <person name="Hill R."/>
        </authorList>
    </citation>
    <scope>NUCLEOTIDE SEQUENCE</scope>
    <source>
        <strain evidence="6">IMI 366586</strain>
    </source>
</reference>
<dbReference type="InterPro" id="IPR020904">
    <property type="entry name" value="Sc_DH/Rdtase_CS"/>
</dbReference>
<dbReference type="EMBL" id="JAPEUR010000167">
    <property type="protein sequence ID" value="KAJ4317078.1"/>
    <property type="molecule type" value="Genomic_DNA"/>
</dbReference>
<proteinExistence type="inferred from homology"/>
<dbReference type="InterPro" id="IPR002347">
    <property type="entry name" value="SDR_fam"/>
</dbReference>
<evidence type="ECO:0000313" key="6">
    <source>
        <dbReference type="EMBL" id="KAJ4317078.1"/>
    </source>
</evidence>
<comment type="similarity">
    <text evidence="1 4">Belongs to the short-chain dehydrogenases/reductases (SDR) family.</text>
</comment>
<keyword evidence="7" id="KW-1185">Reference proteome</keyword>
<dbReference type="PRINTS" id="PR00081">
    <property type="entry name" value="GDHRDH"/>
</dbReference>
<evidence type="ECO:0000256" key="3">
    <source>
        <dbReference type="ARBA" id="ARBA00023002"/>
    </source>
</evidence>
<keyword evidence="3" id="KW-0560">Oxidoreductase</keyword>
<feature type="region of interest" description="Disordered" evidence="5">
    <location>
        <begin position="1"/>
        <end position="20"/>
    </location>
</feature>
<dbReference type="GO" id="GO:0050664">
    <property type="term" value="F:oxidoreductase activity, acting on NAD(P)H, oxygen as acceptor"/>
    <property type="evidence" value="ECO:0007669"/>
    <property type="project" value="TreeGrafter"/>
</dbReference>
<dbReference type="PANTHER" id="PTHR43008">
    <property type="entry name" value="BENZIL REDUCTASE"/>
    <property type="match status" value="1"/>
</dbReference>
<evidence type="ECO:0000313" key="7">
    <source>
        <dbReference type="Proteomes" id="UP001140502"/>
    </source>
</evidence>
<dbReference type="PANTHER" id="PTHR43008:SF1">
    <property type="entry name" value="NADP-DEPENDENT MANNITOL DEHYDROGENASE-RELATED"/>
    <property type="match status" value="1"/>
</dbReference>
<dbReference type="Gene3D" id="3.40.50.720">
    <property type="entry name" value="NAD(P)-binding Rossmann-like Domain"/>
    <property type="match status" value="1"/>
</dbReference>
<comment type="caution">
    <text evidence="6">The sequence shown here is derived from an EMBL/GenBank/DDBJ whole genome shotgun (WGS) entry which is preliminary data.</text>
</comment>
<organism evidence="6 7">
    <name type="scientific">Fusarium piperis</name>
    <dbReference type="NCBI Taxonomy" id="1435070"/>
    <lineage>
        <taxon>Eukaryota</taxon>
        <taxon>Fungi</taxon>
        <taxon>Dikarya</taxon>
        <taxon>Ascomycota</taxon>
        <taxon>Pezizomycotina</taxon>
        <taxon>Sordariomycetes</taxon>
        <taxon>Hypocreomycetidae</taxon>
        <taxon>Hypocreales</taxon>
        <taxon>Nectriaceae</taxon>
        <taxon>Fusarium</taxon>
        <taxon>Fusarium solani species complex</taxon>
    </lineage>
</organism>
<evidence type="ECO:0000256" key="1">
    <source>
        <dbReference type="ARBA" id="ARBA00006484"/>
    </source>
</evidence>
<gene>
    <name evidence="6" type="ORF">N0V84_007531</name>
</gene>
<dbReference type="Pfam" id="PF00106">
    <property type="entry name" value="adh_short"/>
    <property type="match status" value="1"/>
</dbReference>
<keyword evidence="2" id="KW-0521">NADP</keyword>
<evidence type="ECO:0000256" key="2">
    <source>
        <dbReference type="ARBA" id="ARBA00022857"/>
    </source>
</evidence>
<protein>
    <submittedName>
        <fullName evidence="6">Uncharacterized protein</fullName>
    </submittedName>
</protein>